<evidence type="ECO:0000313" key="2">
    <source>
        <dbReference type="Proteomes" id="UP000327439"/>
    </source>
</evidence>
<dbReference type="AlphaFoldDB" id="A0A5J5P5L9"/>
<organism evidence="1 2">
    <name type="scientific">Gossypium barbadense</name>
    <name type="common">Sea Island cotton</name>
    <name type="synonym">Hibiscus barbadensis</name>
    <dbReference type="NCBI Taxonomy" id="3634"/>
    <lineage>
        <taxon>Eukaryota</taxon>
        <taxon>Viridiplantae</taxon>
        <taxon>Streptophyta</taxon>
        <taxon>Embryophyta</taxon>
        <taxon>Tracheophyta</taxon>
        <taxon>Spermatophyta</taxon>
        <taxon>Magnoliopsida</taxon>
        <taxon>eudicotyledons</taxon>
        <taxon>Gunneridae</taxon>
        <taxon>Pentapetalae</taxon>
        <taxon>rosids</taxon>
        <taxon>malvids</taxon>
        <taxon>Malvales</taxon>
        <taxon>Malvaceae</taxon>
        <taxon>Malvoideae</taxon>
        <taxon>Gossypium</taxon>
    </lineage>
</organism>
<protein>
    <submittedName>
        <fullName evidence="1">Uncharacterized protein</fullName>
    </submittedName>
</protein>
<name>A0A5J5P5L9_GOSBA</name>
<sequence length="667" mass="72577">MSERSKAAMNVFSIPTPSSRLSPLARPFTITSPFNRHESFDPLLDSTSGLDQPFPYLNLGGQRQQGYCAYHSDSTAITATPFVNDLDFEPNSCFTNNPFVDPLVQTSFTPSSSSFSNVDPESGVLGTATNHHGLQGNLLQQGLISSSRPQHTQSQLSYSVPLLSTSHCDSTIINNERCFPNLASCAAETLVSCAPKHFAYSAQTFKPSSASYNPPIVNPFPLENVAYGGTDALSKTDSYFGYVVPGMIGSDMVQSPLDKVACQDLLLRTIVEPACNETKSSSIMAKSKLQIACPNVHEDLALEQHGAKAGIADDKCSTNSDDSDVDSPCWPGTQAYKSLFSCSVPVNSEDSKGQSPFRVSVSPKLEHSKNEKVARNSLNPLAPVFIPGNSKQKADYHQKDCHGDNSLASQNIGALAAISSRENELLGSARAGTCPSERIDDIGFHFSFDAHDSRLEYGSPCSFQPPGKESVISESQLEIVTGCMEGVANATYNALDNVADMAQAGQSSSISFPTTEISLTSHSIGDGVFSDLTQRFQEPPKSTPPKLDVNLMINTIQFLSELLLQNYSFALGSMSEHEHDKILNIINNLYGVIRHWAGERGVRPESSHLSTLYGKRQAADHREVIKEHEIPPEALFYRKLWLEAKEASNLMKYRALGSHTKPELEKC</sequence>
<dbReference type="PANTHER" id="PTHR34361">
    <property type="entry name" value="OS08G0157800 PROTEIN"/>
    <property type="match status" value="1"/>
</dbReference>
<reference evidence="2" key="1">
    <citation type="journal article" date="2020" name="Nat. Genet.">
        <title>Genomic diversifications of five Gossypium allopolyploid species and their impact on cotton improvement.</title>
        <authorList>
            <person name="Chen Z.J."/>
            <person name="Sreedasyam A."/>
            <person name="Ando A."/>
            <person name="Song Q."/>
            <person name="De Santiago L.M."/>
            <person name="Hulse-Kemp A.M."/>
            <person name="Ding M."/>
            <person name="Ye W."/>
            <person name="Kirkbride R.C."/>
            <person name="Jenkins J."/>
            <person name="Plott C."/>
            <person name="Lovell J."/>
            <person name="Lin Y.M."/>
            <person name="Vaughn R."/>
            <person name="Liu B."/>
            <person name="Simpson S."/>
            <person name="Scheffler B.E."/>
            <person name="Wen L."/>
            <person name="Saski C.A."/>
            <person name="Grover C.E."/>
            <person name="Hu G."/>
            <person name="Conover J.L."/>
            <person name="Carlson J.W."/>
            <person name="Shu S."/>
            <person name="Boston L.B."/>
            <person name="Williams M."/>
            <person name="Peterson D.G."/>
            <person name="McGee K."/>
            <person name="Jones D.C."/>
            <person name="Wendel J.F."/>
            <person name="Stelly D.M."/>
            <person name="Grimwood J."/>
            <person name="Schmutz J."/>
        </authorList>
    </citation>
    <scope>NUCLEOTIDE SEQUENCE [LARGE SCALE GENOMIC DNA]</scope>
    <source>
        <strain evidence="2">cv. 3-79</strain>
    </source>
</reference>
<evidence type="ECO:0000313" key="1">
    <source>
        <dbReference type="EMBL" id="KAB2000970.1"/>
    </source>
</evidence>
<keyword evidence="2" id="KW-1185">Reference proteome</keyword>
<dbReference type="OrthoDB" id="1649072at2759"/>
<proteinExistence type="predicted"/>
<dbReference type="EMBL" id="CM018226">
    <property type="protein sequence ID" value="KAB2000970.1"/>
    <property type="molecule type" value="Genomic_DNA"/>
</dbReference>
<dbReference type="PANTHER" id="PTHR34361:SF6">
    <property type="entry name" value="POX DOMAIN-CONTAINING PROTEIN"/>
    <property type="match status" value="1"/>
</dbReference>
<gene>
    <name evidence="1" type="ORF">ES319_D12G268900v1</name>
</gene>
<dbReference type="Proteomes" id="UP000327439">
    <property type="component" value="Chromosome D12"/>
</dbReference>
<accession>A0A5J5P5L9</accession>